<feature type="domain" description="GAR" evidence="7">
    <location>
        <begin position="225"/>
        <end position="297"/>
    </location>
</feature>
<dbReference type="EMBL" id="GECZ01008938">
    <property type="protein sequence ID" value="JAS60831.1"/>
    <property type="molecule type" value="Transcribed_RNA"/>
</dbReference>
<evidence type="ECO:0000313" key="8">
    <source>
        <dbReference type="EMBL" id="JAS60831.1"/>
    </source>
</evidence>
<organism evidence="8">
    <name type="scientific">Cuerna arida</name>
    <dbReference type="NCBI Taxonomy" id="1464854"/>
    <lineage>
        <taxon>Eukaryota</taxon>
        <taxon>Metazoa</taxon>
        <taxon>Ecdysozoa</taxon>
        <taxon>Arthropoda</taxon>
        <taxon>Hexapoda</taxon>
        <taxon>Insecta</taxon>
        <taxon>Pterygota</taxon>
        <taxon>Neoptera</taxon>
        <taxon>Paraneoptera</taxon>
        <taxon>Hemiptera</taxon>
        <taxon>Auchenorrhyncha</taxon>
        <taxon>Membracoidea</taxon>
        <taxon>Cicadellidae</taxon>
        <taxon>Cicadellinae</taxon>
        <taxon>Proconiini</taxon>
        <taxon>Cuerna</taxon>
    </lineage>
</organism>
<feature type="compositionally biased region" description="Low complexity" evidence="5">
    <location>
        <begin position="793"/>
        <end position="812"/>
    </location>
</feature>
<dbReference type="GO" id="GO:0001725">
    <property type="term" value="C:stress fiber"/>
    <property type="evidence" value="ECO:0007669"/>
    <property type="project" value="TreeGrafter"/>
</dbReference>
<evidence type="ECO:0000256" key="4">
    <source>
        <dbReference type="ARBA" id="ARBA00038441"/>
    </source>
</evidence>
<evidence type="ECO:0008006" key="9">
    <source>
        <dbReference type="Google" id="ProtNLM"/>
    </source>
</evidence>
<dbReference type="SUPFAM" id="SSF143575">
    <property type="entry name" value="GAS2 domain-like"/>
    <property type="match status" value="1"/>
</dbReference>
<feature type="compositionally biased region" description="Low complexity" evidence="5">
    <location>
        <begin position="339"/>
        <end position="350"/>
    </location>
</feature>
<dbReference type="SUPFAM" id="SSF47576">
    <property type="entry name" value="Calponin-homology domain, CH-domain"/>
    <property type="match status" value="1"/>
</dbReference>
<feature type="domain" description="Calponin-homology (CH)" evidence="6">
    <location>
        <begin position="21"/>
        <end position="159"/>
    </location>
</feature>
<dbReference type="GO" id="GO:1904825">
    <property type="term" value="P:protein localization to microtubule plus-end"/>
    <property type="evidence" value="ECO:0007669"/>
    <property type="project" value="TreeGrafter"/>
</dbReference>
<dbReference type="GO" id="GO:0031110">
    <property type="term" value="P:regulation of microtubule polymerization or depolymerization"/>
    <property type="evidence" value="ECO:0007669"/>
    <property type="project" value="TreeGrafter"/>
</dbReference>
<dbReference type="PROSITE" id="PS50021">
    <property type="entry name" value="CH"/>
    <property type="match status" value="1"/>
</dbReference>
<dbReference type="InterPro" id="IPR036534">
    <property type="entry name" value="GAR_dom_sf"/>
</dbReference>
<dbReference type="GO" id="GO:0051764">
    <property type="term" value="P:actin crosslink formation"/>
    <property type="evidence" value="ECO:0007669"/>
    <property type="project" value="TreeGrafter"/>
</dbReference>
<sequence>MSVLLESRSFRPFKSSEEYLWAMKEDLAEWLNGLYPDLYMNVNNFMDRLDTGVALCKHANSVRKYAEEYVMRRQNQAGKYSKSAATIATSVLKLSSVRSFPGAKAGTFFARDNVSNFISWCRRGLGVFECLLFETDDLIMRKNEKHVILCLLEVARRGAKLGMPAPMLVQLEREIDREIAADKRDLKRGLSACQGYDFEDDEDESDLSDTEDCRQYGPLPQIVTNDLKSLDEMVRDLVEKCRCPTQFPMIRVSEGKYRIGDTKVLIFVRVLRSHVMVRVGGGWDTLSHYLDKHDPCRCKTAHRAPVSAKIVGMKTGIPGMDIAGTQVHYERSPPRTRRSSASSVGSNSGGLAPSTPPAIRNRSRSPSFQGQRNTTLRTSVDRESGRRSRSPTPRRTLTPTPAADRSRNRSRSPTPNYRLSPSQRNRSRSPTPRRELTPTVDSRNRSRSPSLRKEMKNSRPSTPVVKGSRSASPKEGFTEKPRQENSSFDGDCLQDSLDRNIRSSTPLAEFSSISTTSVPLYSDHMNDIFSSPEQETQNSSPFSLNGVESEITEVSTPSHRAVANLVTDEVLKTSLEDKKFDLATVENSNSAKNKVADISPGVDCSPCSKVSDNFINHPLRGSSSNISMLDSPRHNTGREYESGVDTTPAQRVSDNFTNQHRVSISVRRSPTPVKEIKSGVDTTPSRRISENLVGTADHHSTKRPSTKYGSANGLDTLGTTDGHTNNDSGSEVSDEGYRSLGIVPTHQANAASGVKSLTGSPVRVPRTTRSRSVGGSHESPQQPPFRRNAPTNRSARMLSTATASSSTPRATSNTWNSTGGRSGKKTRPALSQDTFCQQVAEIMQQYAAMMPSPRKDSKPDSGITTRIPAPVQ</sequence>
<feature type="region of interest" description="Disordered" evidence="5">
    <location>
        <begin position="666"/>
        <end position="736"/>
    </location>
</feature>
<feature type="compositionally biased region" description="Polar residues" evidence="5">
    <location>
        <begin position="413"/>
        <end position="430"/>
    </location>
</feature>
<feature type="non-terminal residue" evidence="8">
    <location>
        <position position="872"/>
    </location>
</feature>
<keyword evidence="3" id="KW-0206">Cytoskeleton</keyword>
<dbReference type="PROSITE" id="PS51460">
    <property type="entry name" value="GAR"/>
    <property type="match status" value="1"/>
</dbReference>
<gene>
    <name evidence="8" type="ORF">g.23576</name>
</gene>
<dbReference type="GO" id="GO:0005737">
    <property type="term" value="C:cytoplasm"/>
    <property type="evidence" value="ECO:0007669"/>
    <property type="project" value="TreeGrafter"/>
</dbReference>
<dbReference type="InterPro" id="IPR001715">
    <property type="entry name" value="CH_dom"/>
</dbReference>
<evidence type="ECO:0000259" key="6">
    <source>
        <dbReference type="PROSITE" id="PS50021"/>
    </source>
</evidence>
<dbReference type="Gene3D" id="3.30.920.20">
    <property type="entry name" value="Gas2-like domain"/>
    <property type="match status" value="1"/>
</dbReference>
<feature type="region of interest" description="Disordered" evidence="5">
    <location>
        <begin position="624"/>
        <end position="651"/>
    </location>
</feature>
<dbReference type="Gene3D" id="1.10.418.10">
    <property type="entry name" value="Calponin-like domain"/>
    <property type="match status" value="1"/>
</dbReference>
<comment type="similarity">
    <text evidence="4">Belongs to the GAS2 family.</text>
</comment>
<evidence type="ECO:0000256" key="2">
    <source>
        <dbReference type="ARBA" id="ARBA00022490"/>
    </source>
</evidence>
<accession>A0A1B6GEI8</accession>
<dbReference type="InterPro" id="IPR036872">
    <property type="entry name" value="CH_dom_sf"/>
</dbReference>
<feature type="compositionally biased region" description="Low complexity" evidence="5">
    <location>
        <begin position="712"/>
        <end position="727"/>
    </location>
</feature>
<feature type="compositionally biased region" description="Low complexity" evidence="5">
    <location>
        <begin position="760"/>
        <end position="773"/>
    </location>
</feature>
<feature type="region of interest" description="Disordered" evidence="5">
    <location>
        <begin position="748"/>
        <end position="872"/>
    </location>
</feature>
<dbReference type="SMART" id="SM00033">
    <property type="entry name" value="CH"/>
    <property type="match status" value="1"/>
</dbReference>
<dbReference type="CDD" id="cd21268">
    <property type="entry name" value="CH_GAS2L1_2"/>
    <property type="match status" value="1"/>
</dbReference>
<name>A0A1B6GEI8_9HEMI</name>
<feature type="compositionally biased region" description="Basic and acidic residues" evidence="5">
    <location>
        <begin position="631"/>
        <end position="641"/>
    </location>
</feature>
<dbReference type="PANTHER" id="PTHR46756">
    <property type="entry name" value="TRANSGELIN"/>
    <property type="match status" value="1"/>
</dbReference>
<evidence type="ECO:0000256" key="5">
    <source>
        <dbReference type="SAM" id="MobiDB-lite"/>
    </source>
</evidence>
<keyword evidence="2" id="KW-0963">Cytoplasm</keyword>
<evidence type="ECO:0000256" key="3">
    <source>
        <dbReference type="ARBA" id="ARBA00023212"/>
    </source>
</evidence>
<evidence type="ECO:0000256" key="1">
    <source>
        <dbReference type="ARBA" id="ARBA00004245"/>
    </source>
</evidence>
<dbReference type="GO" id="GO:0008093">
    <property type="term" value="F:cytoskeletal anchor activity"/>
    <property type="evidence" value="ECO:0007669"/>
    <property type="project" value="TreeGrafter"/>
</dbReference>
<dbReference type="InterPro" id="IPR003108">
    <property type="entry name" value="GAR_dom"/>
</dbReference>
<dbReference type="Pfam" id="PF00307">
    <property type="entry name" value="CH"/>
    <property type="match status" value="1"/>
</dbReference>
<dbReference type="SMART" id="SM00243">
    <property type="entry name" value="GAS2"/>
    <property type="match status" value="1"/>
</dbReference>
<dbReference type="PANTHER" id="PTHR46756:SF18">
    <property type="entry name" value="GAS2-LIKE PROTEIN PICKLED EGGS"/>
    <property type="match status" value="1"/>
</dbReference>
<feature type="compositionally biased region" description="Polar residues" evidence="5">
    <location>
        <begin position="364"/>
        <end position="378"/>
    </location>
</feature>
<dbReference type="GO" id="GO:0005884">
    <property type="term" value="C:actin filament"/>
    <property type="evidence" value="ECO:0007669"/>
    <property type="project" value="TreeGrafter"/>
</dbReference>
<proteinExistence type="inferred from homology"/>
<evidence type="ECO:0000259" key="7">
    <source>
        <dbReference type="PROSITE" id="PS51460"/>
    </source>
</evidence>
<dbReference type="GO" id="GO:0051015">
    <property type="term" value="F:actin filament binding"/>
    <property type="evidence" value="ECO:0007669"/>
    <property type="project" value="TreeGrafter"/>
</dbReference>
<dbReference type="Pfam" id="PF02187">
    <property type="entry name" value="GAS2"/>
    <property type="match status" value="1"/>
</dbReference>
<feature type="compositionally biased region" description="Polar residues" evidence="5">
    <location>
        <begin position="748"/>
        <end position="759"/>
    </location>
</feature>
<reference evidence="8" key="1">
    <citation type="submission" date="2015-11" db="EMBL/GenBank/DDBJ databases">
        <title>De novo transcriptome assembly of four potential Pierce s Disease insect vectors from Arizona vineyards.</title>
        <authorList>
            <person name="Tassone E.E."/>
        </authorList>
    </citation>
    <scope>NUCLEOTIDE SEQUENCE</scope>
</reference>
<feature type="region of interest" description="Disordered" evidence="5">
    <location>
        <begin position="317"/>
        <end position="497"/>
    </location>
</feature>
<dbReference type="GO" id="GO:0035371">
    <property type="term" value="C:microtubule plus-end"/>
    <property type="evidence" value="ECO:0007669"/>
    <property type="project" value="TreeGrafter"/>
</dbReference>
<dbReference type="GO" id="GO:0001578">
    <property type="term" value="P:microtubule bundle formation"/>
    <property type="evidence" value="ECO:0007669"/>
    <property type="project" value="TreeGrafter"/>
</dbReference>
<comment type="subcellular location">
    <subcellularLocation>
        <location evidence="1">Cytoplasm</location>
        <location evidence="1">Cytoskeleton</location>
    </subcellularLocation>
</comment>
<feature type="compositionally biased region" description="Low complexity" evidence="5">
    <location>
        <begin position="390"/>
        <end position="401"/>
    </location>
</feature>
<dbReference type="AlphaFoldDB" id="A0A1B6GEI8"/>
<protein>
    <recommendedName>
        <fullName evidence="9">GAR domain-containing protein</fullName>
    </recommendedName>
</protein>
<dbReference type="GO" id="GO:0008017">
    <property type="term" value="F:microtubule binding"/>
    <property type="evidence" value="ECO:0007669"/>
    <property type="project" value="InterPro"/>
</dbReference>